<dbReference type="CDD" id="cd18799">
    <property type="entry name" value="SF2_C_EcoAI-like"/>
    <property type="match status" value="1"/>
</dbReference>
<dbReference type="AlphaFoldDB" id="C5DHE1"/>
<dbReference type="InterPro" id="IPR014001">
    <property type="entry name" value="Helicase_ATP-bd"/>
</dbReference>
<evidence type="ECO:0000259" key="2">
    <source>
        <dbReference type="PROSITE" id="PS51192"/>
    </source>
</evidence>
<keyword evidence="1" id="KW-0378">Hydrolase</keyword>
<dbReference type="Proteomes" id="UP000002036">
    <property type="component" value="Chromosome E"/>
</dbReference>
<dbReference type="OMA" id="DKWLCEG"/>
<dbReference type="InParanoid" id="C5DHE1"/>
<feature type="domain" description="Helicase ATP-binding" evidence="2">
    <location>
        <begin position="46"/>
        <end position="208"/>
    </location>
</feature>
<dbReference type="FunCoup" id="C5DHE1">
    <property type="interactions" value="29"/>
</dbReference>
<dbReference type="eggNOG" id="ENOG502QT4U">
    <property type="taxonomic scope" value="Eukaryota"/>
</dbReference>
<feature type="domain" description="Helicase C-terminal" evidence="3">
    <location>
        <begin position="261"/>
        <end position="438"/>
    </location>
</feature>
<dbReference type="Pfam" id="PF00271">
    <property type="entry name" value="Helicase_C"/>
    <property type="match status" value="1"/>
</dbReference>
<dbReference type="GeneID" id="8291788"/>
<proteinExistence type="predicted"/>
<dbReference type="SMART" id="SM00490">
    <property type="entry name" value="HELICc"/>
    <property type="match status" value="1"/>
</dbReference>
<name>C5DHE1_LACTC</name>
<dbReference type="GO" id="GO:0005524">
    <property type="term" value="F:ATP binding"/>
    <property type="evidence" value="ECO:0007669"/>
    <property type="project" value="InterPro"/>
</dbReference>
<gene>
    <name evidence="4" type="ordered locus">KLTH0E03630g</name>
</gene>
<dbReference type="InterPro" id="IPR050742">
    <property type="entry name" value="Helicase_Restrict-Modif_Enz"/>
</dbReference>
<dbReference type="PROSITE" id="PS51194">
    <property type="entry name" value="HELICASE_CTER"/>
    <property type="match status" value="1"/>
</dbReference>
<evidence type="ECO:0000256" key="1">
    <source>
        <dbReference type="ARBA" id="ARBA00022806"/>
    </source>
</evidence>
<dbReference type="InterPro" id="IPR006935">
    <property type="entry name" value="Helicase/UvrB_N"/>
</dbReference>
<dbReference type="PROSITE" id="PS51192">
    <property type="entry name" value="HELICASE_ATP_BIND_1"/>
    <property type="match status" value="1"/>
</dbReference>
<dbReference type="PANTHER" id="PTHR47396">
    <property type="entry name" value="TYPE I RESTRICTION ENZYME ECOKI R PROTEIN"/>
    <property type="match status" value="1"/>
</dbReference>
<evidence type="ECO:0000259" key="3">
    <source>
        <dbReference type="PROSITE" id="PS51194"/>
    </source>
</evidence>
<sequence>MTSCTRFVGAAGALAKAGNSLCLASRPYSSLALRDYQHECIDRCLESISQGRRRIGVSLATGGGKTVIFSNLIDRLRRESGKSGYRTLILVHRRELAQQACRVLQAFFPGLNFQIEMGNYKCDINSADVVVASVQSLIRRLERYDPSCIDLIIIDEAHHAAAKSYLRILEHFKANHKDSILPVVGFSATFERADNKALSAVIDEIVYHRGILEMIDDKWLCEGRFTTVSVSLDLSDVAVTGSDFNIDGLSKVVNTKEVNKVVLQTYLQKRDLHKLRSTLLFGCDIKHIETLHSLFVKHGVNAQYVTGKTRQSERDAIVEDFKRGRIEVLMNCGVFTEGTDIPNVDSILLCRPTKSRSLLVQMIGRGLRLHHSKKHCHIIDFVGASTVGVVSFPTLAGVEAVSTGLDEATLQDLKAIKDEIVAKQLEAERKVLAEKEAESLLKRQFRDLMKSANAFDLTLTTYKDFKSFYQQMAATNGSQEQDWGSEKGKEIRLFRDSSYPWVQFAKDAWGMPLDAGHHLRIYRESREASRPSTYVLKLYKELPYKVRSELGIRYKPLTVKSSTDLSAVVASVENIVQELTEGTSPRPKNFTKYASWRHTPATPKQTALLKSKILGHISKSGSKSEQLQATDIDKFLGSVTKGDVSNVLFATSLAPVYPIKSLCKIISLRTKS</sequence>
<dbReference type="Gene3D" id="3.40.50.300">
    <property type="entry name" value="P-loop containing nucleotide triphosphate hydrolases"/>
    <property type="match status" value="2"/>
</dbReference>
<organism evidence="4 5">
    <name type="scientific">Lachancea thermotolerans (strain ATCC 56472 / CBS 6340 / NRRL Y-8284)</name>
    <name type="common">Yeast</name>
    <name type="synonym">Kluyveromyces thermotolerans</name>
    <dbReference type="NCBI Taxonomy" id="559295"/>
    <lineage>
        <taxon>Eukaryota</taxon>
        <taxon>Fungi</taxon>
        <taxon>Dikarya</taxon>
        <taxon>Ascomycota</taxon>
        <taxon>Saccharomycotina</taxon>
        <taxon>Saccharomycetes</taxon>
        <taxon>Saccharomycetales</taxon>
        <taxon>Saccharomycetaceae</taxon>
        <taxon>Lachancea</taxon>
    </lineage>
</organism>
<dbReference type="SUPFAM" id="SSF52540">
    <property type="entry name" value="P-loop containing nucleoside triphosphate hydrolases"/>
    <property type="match status" value="1"/>
</dbReference>
<dbReference type="InterPro" id="IPR001650">
    <property type="entry name" value="Helicase_C-like"/>
</dbReference>
<evidence type="ECO:0000313" key="4">
    <source>
        <dbReference type="EMBL" id="CAR23202.1"/>
    </source>
</evidence>
<evidence type="ECO:0000313" key="5">
    <source>
        <dbReference type="Proteomes" id="UP000002036"/>
    </source>
</evidence>
<dbReference type="KEGG" id="lth:KLTH0E03630g"/>
<keyword evidence="1" id="KW-0547">Nucleotide-binding</keyword>
<keyword evidence="5" id="KW-1185">Reference proteome</keyword>
<accession>C5DHE1</accession>
<dbReference type="GO" id="GO:0000403">
    <property type="term" value="F:Y-form DNA binding"/>
    <property type="evidence" value="ECO:0007669"/>
    <property type="project" value="TreeGrafter"/>
</dbReference>
<dbReference type="HOGENOM" id="CLU_014765_0_0_1"/>
<keyword evidence="1" id="KW-0067">ATP-binding</keyword>
<dbReference type="RefSeq" id="XP_002553639.1">
    <property type="nucleotide sequence ID" value="XM_002553593.1"/>
</dbReference>
<dbReference type="GO" id="GO:0036121">
    <property type="term" value="F:double-stranded DNA helicase activity"/>
    <property type="evidence" value="ECO:0007669"/>
    <property type="project" value="TreeGrafter"/>
</dbReference>
<protein>
    <submittedName>
        <fullName evidence="4">KLTH0E03630p</fullName>
    </submittedName>
</protein>
<reference evidence="4 5" key="1">
    <citation type="journal article" date="2009" name="Genome Res.">
        <title>Comparative genomics of protoploid Saccharomycetaceae.</title>
        <authorList>
            <consortium name="The Genolevures Consortium"/>
            <person name="Souciet J.-L."/>
            <person name="Dujon B."/>
            <person name="Gaillardin C."/>
            <person name="Johnston M."/>
            <person name="Baret P.V."/>
            <person name="Cliften P."/>
            <person name="Sherman D.J."/>
            <person name="Weissenbach J."/>
            <person name="Westhof E."/>
            <person name="Wincker P."/>
            <person name="Jubin C."/>
            <person name="Poulain J."/>
            <person name="Barbe V."/>
            <person name="Segurens B."/>
            <person name="Artiguenave F."/>
            <person name="Anthouard V."/>
            <person name="Vacherie B."/>
            <person name="Val M.-E."/>
            <person name="Fulton R.S."/>
            <person name="Minx P."/>
            <person name="Wilson R."/>
            <person name="Durrens P."/>
            <person name="Jean G."/>
            <person name="Marck C."/>
            <person name="Martin T."/>
            <person name="Nikolski M."/>
            <person name="Rolland T."/>
            <person name="Seret M.-L."/>
            <person name="Casaregola S."/>
            <person name="Despons L."/>
            <person name="Fairhead C."/>
            <person name="Fischer G."/>
            <person name="Lafontaine I."/>
            <person name="Leh V."/>
            <person name="Lemaire M."/>
            <person name="de Montigny J."/>
            <person name="Neuveglise C."/>
            <person name="Thierry A."/>
            <person name="Blanc-Lenfle I."/>
            <person name="Bleykasten C."/>
            <person name="Diffels J."/>
            <person name="Fritsch E."/>
            <person name="Frangeul L."/>
            <person name="Goeffon A."/>
            <person name="Jauniaux N."/>
            <person name="Kachouri-Lafond R."/>
            <person name="Payen C."/>
            <person name="Potier S."/>
            <person name="Pribylova L."/>
            <person name="Ozanne C."/>
            <person name="Richard G.-F."/>
            <person name="Sacerdot C."/>
            <person name="Straub M.-L."/>
            <person name="Talla E."/>
        </authorList>
    </citation>
    <scope>NUCLEOTIDE SEQUENCE [LARGE SCALE GENOMIC DNA]</scope>
    <source>
        <strain evidence="5">ATCC 56472 / CBS 6340 / NRRL Y-8284</strain>
    </source>
</reference>
<dbReference type="GO" id="GO:0005759">
    <property type="term" value="C:mitochondrial matrix"/>
    <property type="evidence" value="ECO:0007669"/>
    <property type="project" value="TreeGrafter"/>
</dbReference>
<dbReference type="STRING" id="559295.C5DHE1"/>
<keyword evidence="1" id="KW-0347">Helicase</keyword>
<dbReference type="GO" id="GO:0016787">
    <property type="term" value="F:hydrolase activity"/>
    <property type="evidence" value="ECO:0007669"/>
    <property type="project" value="InterPro"/>
</dbReference>
<dbReference type="SMART" id="SM00487">
    <property type="entry name" value="DEXDc"/>
    <property type="match status" value="1"/>
</dbReference>
<dbReference type="GO" id="GO:0061749">
    <property type="term" value="F:forked DNA-dependent helicase activity"/>
    <property type="evidence" value="ECO:0007669"/>
    <property type="project" value="TreeGrafter"/>
</dbReference>
<dbReference type="PANTHER" id="PTHR47396:SF1">
    <property type="entry name" value="ATP-DEPENDENT HELICASE IRC3-RELATED"/>
    <property type="match status" value="1"/>
</dbReference>
<dbReference type="GO" id="GO:0032042">
    <property type="term" value="P:mitochondrial DNA metabolic process"/>
    <property type="evidence" value="ECO:0007669"/>
    <property type="project" value="TreeGrafter"/>
</dbReference>
<dbReference type="InterPro" id="IPR027417">
    <property type="entry name" value="P-loop_NTPase"/>
</dbReference>
<dbReference type="CDD" id="cd18032">
    <property type="entry name" value="DEXHc_RE_I_III_res"/>
    <property type="match status" value="1"/>
</dbReference>
<dbReference type="OrthoDB" id="16911at2759"/>
<dbReference type="EMBL" id="CU928169">
    <property type="protein sequence ID" value="CAR23202.1"/>
    <property type="molecule type" value="Genomic_DNA"/>
</dbReference>
<dbReference type="Pfam" id="PF04851">
    <property type="entry name" value="ResIII"/>
    <property type="match status" value="1"/>
</dbReference>
<dbReference type="GO" id="GO:0070125">
    <property type="term" value="P:mitochondrial translational elongation"/>
    <property type="evidence" value="ECO:0007669"/>
    <property type="project" value="TreeGrafter"/>
</dbReference>